<dbReference type="AlphaFoldDB" id="A0A8D3X1Y2"/>
<gene>
    <name evidence="1" type="ORF">BMWSH_3973</name>
</gene>
<reference evidence="1 2" key="1">
    <citation type="journal article" date="2011" name="J. Bacteriol.">
        <title>Complete genome sequence of the industrial strain Bacillus megaterium WSH-002.</title>
        <authorList>
            <person name="Liu L."/>
            <person name="Li Y."/>
            <person name="Zhang J."/>
            <person name="Zou W."/>
            <person name="Zhou Z."/>
            <person name="Liu J."/>
            <person name="Li X."/>
            <person name="Wang L."/>
            <person name="Chen J."/>
        </authorList>
    </citation>
    <scope>NUCLEOTIDE SEQUENCE [LARGE SCALE GENOMIC DNA]</scope>
    <source>
        <strain evidence="1 2">WSH-002</strain>
    </source>
</reference>
<sequence>MYPFYTCKNIRGILYNDLLGEGININKKKSGNMSAELTVG</sequence>
<protein>
    <submittedName>
        <fullName evidence="1">Uncharacterized protein</fullName>
    </submittedName>
</protein>
<proteinExistence type="predicted"/>
<evidence type="ECO:0000313" key="1">
    <source>
        <dbReference type="EMBL" id="AEN90853.1"/>
    </source>
</evidence>
<dbReference type="Proteomes" id="UP000001283">
    <property type="component" value="Chromosome"/>
</dbReference>
<dbReference type="KEGG" id="bmh:BMWSH_3973"/>
<accession>A0A8D3X1Y2</accession>
<organism evidence="1 2">
    <name type="scientific">Priestia megaterium (strain WSH-002)</name>
    <name type="common">Bacillus megaterium</name>
    <dbReference type="NCBI Taxonomy" id="1006007"/>
    <lineage>
        <taxon>Bacteria</taxon>
        <taxon>Bacillati</taxon>
        <taxon>Bacillota</taxon>
        <taxon>Bacilli</taxon>
        <taxon>Bacillales</taxon>
        <taxon>Bacillaceae</taxon>
        <taxon>Priestia</taxon>
    </lineage>
</organism>
<evidence type="ECO:0000313" key="2">
    <source>
        <dbReference type="Proteomes" id="UP000001283"/>
    </source>
</evidence>
<name>A0A8D3X1Y2_PRIMW</name>
<dbReference type="EMBL" id="CP003017">
    <property type="protein sequence ID" value="AEN90853.1"/>
    <property type="molecule type" value="Genomic_DNA"/>
</dbReference>